<evidence type="ECO:0000313" key="3">
    <source>
        <dbReference type="Proteomes" id="UP000246722"/>
    </source>
</evidence>
<accession>A0A317ZSX5</accession>
<protein>
    <submittedName>
        <fullName evidence="2">GNAT family N-acetyltransferase</fullName>
    </submittedName>
</protein>
<gene>
    <name evidence="2" type="ORF">CTB96_16445</name>
</gene>
<keyword evidence="2" id="KW-0808">Transferase</keyword>
<dbReference type="InterPro" id="IPR016181">
    <property type="entry name" value="Acyl_CoA_acyltransferase"/>
</dbReference>
<dbReference type="GO" id="GO:1990189">
    <property type="term" value="F:protein N-terminal-serine acetyltransferase activity"/>
    <property type="evidence" value="ECO:0007669"/>
    <property type="project" value="TreeGrafter"/>
</dbReference>
<dbReference type="PANTHER" id="PTHR43441">
    <property type="entry name" value="RIBOSOMAL-PROTEIN-SERINE ACETYLTRANSFERASE"/>
    <property type="match status" value="1"/>
</dbReference>
<feature type="domain" description="N-acetyltransferase" evidence="1">
    <location>
        <begin position="12"/>
        <end position="167"/>
    </location>
</feature>
<dbReference type="InterPro" id="IPR000182">
    <property type="entry name" value="GNAT_dom"/>
</dbReference>
<name>A0A317ZSX5_9MICO</name>
<dbReference type="PANTHER" id="PTHR43441:SF6">
    <property type="entry name" value="N-ACETYLTRANSFERASE DOMAIN-CONTAINING PROTEIN"/>
    <property type="match status" value="1"/>
</dbReference>
<evidence type="ECO:0000313" key="2">
    <source>
        <dbReference type="EMBL" id="PXA68213.1"/>
    </source>
</evidence>
<dbReference type="GO" id="GO:0008999">
    <property type="term" value="F:protein-N-terminal-alanine acetyltransferase activity"/>
    <property type="evidence" value="ECO:0007669"/>
    <property type="project" value="TreeGrafter"/>
</dbReference>
<keyword evidence="3" id="KW-1185">Reference proteome</keyword>
<reference evidence="2 3" key="1">
    <citation type="submission" date="2018-05" db="EMBL/GenBank/DDBJ databases">
        <title>Genetic diversity of glacier-inhabiting Cryobacterium bacteria in China and description of Cryobacterium mengkeensis sp. nov. and Arthrobacter glacialis sp. nov.</title>
        <authorList>
            <person name="Liu Q."/>
            <person name="Xin Y.-H."/>
        </authorList>
    </citation>
    <scope>NUCLEOTIDE SEQUENCE [LARGE SCALE GENOMIC DNA]</scope>
    <source>
        <strain evidence="2 3">SK-1</strain>
    </source>
</reference>
<comment type="caution">
    <text evidence="2">The sequence shown here is derived from an EMBL/GenBank/DDBJ whole genome shotgun (WGS) entry which is preliminary data.</text>
</comment>
<dbReference type="AlphaFoldDB" id="A0A317ZSX5"/>
<dbReference type="EMBL" id="QHLY01000012">
    <property type="protein sequence ID" value="PXA68213.1"/>
    <property type="molecule type" value="Genomic_DNA"/>
</dbReference>
<dbReference type="Proteomes" id="UP000246722">
    <property type="component" value="Unassembled WGS sequence"/>
</dbReference>
<organism evidence="2 3">
    <name type="scientific">Cryobacterium arcticum</name>
    <dbReference type="NCBI Taxonomy" id="670052"/>
    <lineage>
        <taxon>Bacteria</taxon>
        <taxon>Bacillati</taxon>
        <taxon>Actinomycetota</taxon>
        <taxon>Actinomycetes</taxon>
        <taxon>Micrococcales</taxon>
        <taxon>Microbacteriaceae</taxon>
        <taxon>Cryobacterium</taxon>
    </lineage>
</organism>
<dbReference type="OrthoDB" id="2061990at2"/>
<dbReference type="PROSITE" id="PS51186">
    <property type="entry name" value="GNAT"/>
    <property type="match status" value="1"/>
</dbReference>
<evidence type="ECO:0000259" key="1">
    <source>
        <dbReference type="PROSITE" id="PS51186"/>
    </source>
</evidence>
<sequence length="169" mass="18518">MPAVQLIQLNRATIDALADEDLDLANEQATVELSPYFVEPASARTWRYRSRQLALTPEDADWITRVIYDPVRRLAVGQSGYHGAPDTRGMVEVGYAVDVAFRRRGYARSALTALLARAALEPAVTVVRATISPGNLASLALVAQFGFVEVGEQWDDEDGLETIFELPVA</sequence>
<dbReference type="InterPro" id="IPR051908">
    <property type="entry name" value="Ribosomal_N-acetyltransferase"/>
</dbReference>
<dbReference type="Gene3D" id="3.40.630.30">
    <property type="match status" value="1"/>
</dbReference>
<dbReference type="SUPFAM" id="SSF55729">
    <property type="entry name" value="Acyl-CoA N-acyltransferases (Nat)"/>
    <property type="match status" value="1"/>
</dbReference>
<dbReference type="Pfam" id="PF13302">
    <property type="entry name" value="Acetyltransf_3"/>
    <property type="match status" value="1"/>
</dbReference>
<dbReference type="GO" id="GO:0005737">
    <property type="term" value="C:cytoplasm"/>
    <property type="evidence" value="ECO:0007669"/>
    <property type="project" value="TreeGrafter"/>
</dbReference>
<proteinExistence type="predicted"/>